<organism evidence="2">
    <name type="scientific">Pseudictyota dubia</name>
    <dbReference type="NCBI Taxonomy" id="2749911"/>
    <lineage>
        <taxon>Eukaryota</taxon>
        <taxon>Sar</taxon>
        <taxon>Stramenopiles</taxon>
        <taxon>Ochrophyta</taxon>
        <taxon>Bacillariophyta</taxon>
        <taxon>Mediophyceae</taxon>
        <taxon>Biddulphiophycidae</taxon>
        <taxon>Eupodiscales</taxon>
        <taxon>Odontellaceae</taxon>
        <taxon>Pseudictyota</taxon>
    </lineage>
</organism>
<dbReference type="EMBL" id="HBED01019569">
    <property type="protein sequence ID" value="CAD8310392.1"/>
    <property type="molecule type" value="Transcribed_RNA"/>
</dbReference>
<proteinExistence type="predicted"/>
<feature type="region of interest" description="Disordered" evidence="1">
    <location>
        <begin position="1"/>
        <end position="34"/>
    </location>
</feature>
<sequence>MASRKRKPASSKDRRSRIECSRSRTSVRSIPTSHASRVGSVGRTVGIAWRFLFSPRANVGEFYFPPLFLRCPLRADLRVPIVRVSACTRCRHLIASSSSSASSILRKER</sequence>
<protein>
    <submittedName>
        <fullName evidence="2">Uncharacterized protein</fullName>
    </submittedName>
</protein>
<evidence type="ECO:0000256" key="1">
    <source>
        <dbReference type="SAM" id="MobiDB-lite"/>
    </source>
</evidence>
<feature type="compositionally biased region" description="Polar residues" evidence="1">
    <location>
        <begin position="23"/>
        <end position="34"/>
    </location>
</feature>
<feature type="compositionally biased region" description="Basic and acidic residues" evidence="1">
    <location>
        <begin position="10"/>
        <end position="22"/>
    </location>
</feature>
<evidence type="ECO:0000313" key="3">
    <source>
        <dbReference type="EMBL" id="CAD8310392.1"/>
    </source>
</evidence>
<evidence type="ECO:0000313" key="2">
    <source>
        <dbReference type="EMBL" id="CAD8310389.1"/>
    </source>
</evidence>
<gene>
    <name evidence="2" type="ORF">TDUB1175_LOCUS9787</name>
    <name evidence="3" type="ORF">TDUB1175_LOCUS9788</name>
</gene>
<dbReference type="AlphaFoldDB" id="A0A6U2CZ74"/>
<name>A0A6U2CZ74_9STRA</name>
<dbReference type="EMBL" id="HBED01019567">
    <property type="protein sequence ID" value="CAD8310389.1"/>
    <property type="molecule type" value="Transcribed_RNA"/>
</dbReference>
<accession>A0A6U2CZ74</accession>
<reference evidence="2" key="1">
    <citation type="submission" date="2021-01" db="EMBL/GenBank/DDBJ databases">
        <authorList>
            <person name="Corre E."/>
            <person name="Pelletier E."/>
            <person name="Niang G."/>
            <person name="Scheremetjew M."/>
            <person name="Finn R."/>
            <person name="Kale V."/>
            <person name="Holt S."/>
            <person name="Cochrane G."/>
            <person name="Meng A."/>
            <person name="Brown T."/>
            <person name="Cohen L."/>
        </authorList>
    </citation>
    <scope>NUCLEOTIDE SEQUENCE</scope>
    <source>
        <strain evidence="2">CCMP147</strain>
    </source>
</reference>